<evidence type="ECO:0000256" key="2">
    <source>
        <dbReference type="SAM" id="MobiDB-lite"/>
    </source>
</evidence>
<dbReference type="GO" id="GO:0008410">
    <property type="term" value="F:CoA-transferase activity"/>
    <property type="evidence" value="ECO:0007669"/>
    <property type="project" value="TreeGrafter"/>
</dbReference>
<dbReference type="InterPro" id="IPR003673">
    <property type="entry name" value="CoA-Trfase_fam_III"/>
</dbReference>
<dbReference type="Pfam" id="PF02515">
    <property type="entry name" value="CoA_transf_3"/>
    <property type="match status" value="1"/>
</dbReference>
<dbReference type="PANTHER" id="PTHR48207">
    <property type="entry name" value="SUCCINATE--HYDROXYMETHYLGLUTARATE COA-TRANSFERASE"/>
    <property type="match status" value="1"/>
</dbReference>
<reference evidence="3 4" key="1">
    <citation type="submission" date="2016-11" db="EMBL/GenBank/DDBJ databases">
        <authorList>
            <person name="Jaros S."/>
            <person name="Januszkiewicz K."/>
            <person name="Wedrychowicz H."/>
        </authorList>
    </citation>
    <scope>NUCLEOTIDE SEQUENCE [LARGE SCALE GENOMIC DNA]</scope>
    <source>
        <strain evidence="3 4">DSM 46144</strain>
    </source>
</reference>
<name>A0A1M7TVW3_9ACTN</name>
<dbReference type="Gene3D" id="3.30.1540.10">
    <property type="entry name" value="formyl-coa transferase, domain 3"/>
    <property type="match status" value="1"/>
</dbReference>
<dbReference type="PANTHER" id="PTHR48207:SF3">
    <property type="entry name" value="SUCCINATE--HYDROXYMETHYLGLUTARATE COA-TRANSFERASE"/>
    <property type="match status" value="1"/>
</dbReference>
<dbReference type="InterPro" id="IPR050483">
    <property type="entry name" value="CoA-transferase_III_domain"/>
</dbReference>
<dbReference type="InterPro" id="IPR044855">
    <property type="entry name" value="CoA-Trfase_III_dom3_sf"/>
</dbReference>
<organism evidence="3 4">
    <name type="scientific">Cryptosporangium aurantiacum</name>
    <dbReference type="NCBI Taxonomy" id="134849"/>
    <lineage>
        <taxon>Bacteria</taxon>
        <taxon>Bacillati</taxon>
        <taxon>Actinomycetota</taxon>
        <taxon>Actinomycetes</taxon>
        <taxon>Cryptosporangiales</taxon>
        <taxon>Cryptosporangiaceae</taxon>
        <taxon>Cryptosporangium</taxon>
    </lineage>
</organism>
<feature type="region of interest" description="Disordered" evidence="2">
    <location>
        <begin position="44"/>
        <end position="64"/>
    </location>
</feature>
<evidence type="ECO:0000313" key="3">
    <source>
        <dbReference type="EMBL" id="SHN74858.1"/>
    </source>
</evidence>
<evidence type="ECO:0000256" key="1">
    <source>
        <dbReference type="ARBA" id="ARBA00022679"/>
    </source>
</evidence>
<dbReference type="Gene3D" id="3.40.50.10540">
    <property type="entry name" value="Crotonobetainyl-coa:carnitine coa-transferase, domain 1"/>
    <property type="match status" value="1"/>
</dbReference>
<dbReference type="EMBL" id="FRCS01000007">
    <property type="protein sequence ID" value="SHN74858.1"/>
    <property type="molecule type" value="Genomic_DNA"/>
</dbReference>
<dbReference type="AlphaFoldDB" id="A0A1M7TVW3"/>
<proteinExistence type="predicted"/>
<evidence type="ECO:0000313" key="4">
    <source>
        <dbReference type="Proteomes" id="UP000184440"/>
    </source>
</evidence>
<gene>
    <name evidence="3" type="ORF">SAMN05443668_107162</name>
</gene>
<dbReference type="OrthoDB" id="9797653at2"/>
<dbReference type="InterPro" id="IPR023606">
    <property type="entry name" value="CoA-Trfase_III_dom_1_sf"/>
</dbReference>
<dbReference type="RefSeq" id="WP_073259967.1">
    <property type="nucleotide sequence ID" value="NZ_FRCS01000007.1"/>
</dbReference>
<dbReference type="STRING" id="134849.SAMN05443668_107162"/>
<dbReference type="Proteomes" id="UP000184440">
    <property type="component" value="Unassembled WGS sequence"/>
</dbReference>
<keyword evidence="1 3" id="KW-0808">Transferase</keyword>
<accession>A0A1M7TVW3</accession>
<keyword evidence="4" id="KW-1185">Reference proteome</keyword>
<dbReference type="SUPFAM" id="SSF89796">
    <property type="entry name" value="CoA-transferase family III (CaiB/BaiF)"/>
    <property type="match status" value="1"/>
</dbReference>
<sequence>MTVRTDGPLTGVTVVDLTTALAGPYATLLLAGLGARVIKVEKPGGGETARDNAPYVGRDGLKTQRTDPADMSVSMLLRGRNKEAVTLDLKQPAGVQVLHDLVRRADVLVENYSTGVTHRLGIDAAALLAVNPRLVYTSITGFGTDNPGKAMDSVIQALSGAMLTSGEPGSDPVRFGLPIGDLLAPMYAVIGTLSALREVERTGQGQHVDVSMLGALTSLVACEPFDAYERLGWEQRTGNQVPRLAPFGIFATADGHVSISAPTDAFAHRVLTAIDRPDLVADPRFATRDARVGRADELHALIGEWTRGRTTASAVAALTAAGAPCAPVRSPAEAVADPLVRARNEVVPLRHPEFGAAAELSGTGLPIVFSRSQAGFDRPPPRLGEHNRAVFGELLGYSDADLETLRDKGVL</sequence>
<protein>
    <submittedName>
        <fullName evidence="3">Crotonobetainyl-CoA:carnitine CoA-transferase CaiB</fullName>
    </submittedName>
</protein>